<sequence length="389" mass="43901">MANKRSTDPPIPPEPAEYGGEVKYLSQSNVDVPTHQLVTPDGTYEKDAIPALDPESFRDLYRWMVTSRVFNRRMVQMQRRGELGTFGSNRGQEASIVGSAYTLQPDDWMFLGRAWTAMFIRGVSMTDMILFWRGLEAAQRSFAEHNSQIAISIGSHLPLATGTAWGIDIEGEDTVSMAYFGDGATSTGGTHEALNLAGALELPVLFFCQNNQYAISMPFSKQTKATTIAQKALAYGIDAIRVDGQDVLAVYDAVANAREHVRRGEPVFVESVTYRLDAHTTSDDPTRYRDEEEEAAWEENDPIERYQSFLEAEDLWSGIDHDAVVAEAEDEFDAALRTANEFEERSIDDVFRYVYEKLPPELQRQLAEYKALLEERPEMYDYIEQRPKG</sequence>
<keyword evidence="3" id="KW-0670">Pyruvate</keyword>
<keyword evidence="4" id="KW-1185">Reference proteome</keyword>
<organism evidence="3 4">
    <name type="scientific">Halococcus hamelinensis 100A6</name>
    <dbReference type="NCBI Taxonomy" id="1132509"/>
    <lineage>
        <taxon>Archaea</taxon>
        <taxon>Methanobacteriati</taxon>
        <taxon>Methanobacteriota</taxon>
        <taxon>Stenosarchaea group</taxon>
        <taxon>Halobacteria</taxon>
        <taxon>Halobacteriales</taxon>
        <taxon>Halococcaceae</taxon>
        <taxon>Halococcus</taxon>
    </lineage>
</organism>
<dbReference type="EMBL" id="AOMB01000035">
    <property type="protein sequence ID" value="EMA37268.1"/>
    <property type="molecule type" value="Genomic_DNA"/>
</dbReference>
<feature type="domain" description="Dehydrogenase E1 component" evidence="2">
    <location>
        <begin position="61"/>
        <end position="342"/>
    </location>
</feature>
<dbReference type="InterPro" id="IPR050771">
    <property type="entry name" value="Alpha-ketoacid_DH_E1_comp"/>
</dbReference>
<dbReference type="AlphaFoldDB" id="M0LVS9"/>
<dbReference type="InterPro" id="IPR029061">
    <property type="entry name" value="THDP-binding"/>
</dbReference>
<evidence type="ECO:0000259" key="2">
    <source>
        <dbReference type="Pfam" id="PF00676"/>
    </source>
</evidence>
<reference evidence="3 4" key="1">
    <citation type="journal article" date="2014" name="PLoS Genet.">
        <title>Phylogenetically driven sequencing of extremely halophilic archaea reveals strategies for static and dynamic osmo-response.</title>
        <authorList>
            <person name="Becker E.A."/>
            <person name="Seitzer P.M."/>
            <person name="Tritt A."/>
            <person name="Larsen D."/>
            <person name="Krusor M."/>
            <person name="Yao A.I."/>
            <person name="Wu D."/>
            <person name="Madern D."/>
            <person name="Eisen J.A."/>
            <person name="Darling A.E."/>
            <person name="Facciotti M.T."/>
        </authorList>
    </citation>
    <scope>NUCLEOTIDE SEQUENCE [LARGE SCALE GENOMIC DNA]</scope>
    <source>
        <strain evidence="3 4">100A6</strain>
    </source>
</reference>
<dbReference type="GO" id="GO:0016624">
    <property type="term" value="F:oxidoreductase activity, acting on the aldehyde or oxo group of donors, disulfide as acceptor"/>
    <property type="evidence" value="ECO:0007669"/>
    <property type="project" value="InterPro"/>
</dbReference>
<evidence type="ECO:0000256" key="1">
    <source>
        <dbReference type="ARBA" id="ARBA00023002"/>
    </source>
</evidence>
<dbReference type="GO" id="GO:0044272">
    <property type="term" value="P:sulfur compound biosynthetic process"/>
    <property type="evidence" value="ECO:0007669"/>
    <property type="project" value="UniProtKB-ARBA"/>
</dbReference>
<dbReference type="Gene3D" id="3.40.50.970">
    <property type="match status" value="1"/>
</dbReference>
<dbReference type="OrthoDB" id="25266at2157"/>
<dbReference type="PATRIC" id="fig|1132509.6.peg.2977"/>
<dbReference type="eggNOG" id="arCOG01054">
    <property type="taxonomic scope" value="Archaea"/>
</dbReference>
<evidence type="ECO:0000313" key="3">
    <source>
        <dbReference type="EMBL" id="EMA37268.1"/>
    </source>
</evidence>
<dbReference type="PANTHER" id="PTHR43380">
    <property type="entry name" value="2-OXOISOVALERATE DEHYDROGENASE SUBUNIT ALPHA, MITOCHONDRIAL"/>
    <property type="match status" value="1"/>
</dbReference>
<keyword evidence="1" id="KW-0560">Oxidoreductase</keyword>
<accession>M0LVS9</accession>
<dbReference type="CDD" id="cd02000">
    <property type="entry name" value="TPP_E1_PDC_ADC_BCADC"/>
    <property type="match status" value="1"/>
</dbReference>
<protein>
    <submittedName>
        <fullName evidence="3">Pyruvate dehydrogenase E1 (Lipoamide) subunit alpha</fullName>
    </submittedName>
</protein>
<evidence type="ECO:0000313" key="4">
    <source>
        <dbReference type="Proteomes" id="UP000011566"/>
    </source>
</evidence>
<dbReference type="SUPFAM" id="SSF52518">
    <property type="entry name" value="Thiamin diphosphate-binding fold (THDP-binding)"/>
    <property type="match status" value="1"/>
</dbReference>
<dbReference type="InterPro" id="IPR001017">
    <property type="entry name" value="DH_E1"/>
</dbReference>
<dbReference type="Pfam" id="PF00676">
    <property type="entry name" value="E1_dh"/>
    <property type="match status" value="1"/>
</dbReference>
<dbReference type="Proteomes" id="UP000011566">
    <property type="component" value="Unassembled WGS sequence"/>
</dbReference>
<comment type="caution">
    <text evidence="3">The sequence shown here is derived from an EMBL/GenBank/DDBJ whole genome shotgun (WGS) entry which is preliminary data.</text>
</comment>
<gene>
    <name evidence="3" type="ORF">C447_12892</name>
</gene>
<proteinExistence type="predicted"/>
<name>M0LVS9_9EURY</name>
<dbReference type="GO" id="GO:0009083">
    <property type="term" value="P:branched-chain amino acid catabolic process"/>
    <property type="evidence" value="ECO:0007669"/>
    <property type="project" value="TreeGrafter"/>
</dbReference>
<dbReference type="PANTHER" id="PTHR43380:SF1">
    <property type="entry name" value="2-OXOISOVALERATE DEHYDROGENASE SUBUNIT ALPHA, MITOCHONDRIAL"/>
    <property type="match status" value="1"/>
</dbReference>